<dbReference type="PANTHER" id="PTHR35333">
    <property type="entry name" value="BETA-LACTAMASE"/>
    <property type="match status" value="1"/>
</dbReference>
<evidence type="ECO:0000256" key="2">
    <source>
        <dbReference type="SAM" id="SignalP"/>
    </source>
</evidence>
<feature type="chain" id="PRO_5046322697" evidence="2">
    <location>
        <begin position="29"/>
        <end position="650"/>
    </location>
</feature>
<dbReference type="Gene3D" id="3.40.710.10">
    <property type="entry name" value="DD-peptidase/beta-lactamase superfamily"/>
    <property type="match status" value="1"/>
</dbReference>
<dbReference type="Pfam" id="PF13517">
    <property type="entry name" value="FG-GAP_3"/>
    <property type="match status" value="1"/>
</dbReference>
<dbReference type="Proteomes" id="UP001597326">
    <property type="component" value="Unassembled WGS sequence"/>
</dbReference>
<dbReference type="InterPro" id="IPR045155">
    <property type="entry name" value="Beta-lactam_cat"/>
</dbReference>
<feature type="signal peptide" evidence="2">
    <location>
        <begin position="1"/>
        <end position="28"/>
    </location>
</feature>
<keyword evidence="1 2" id="KW-0732">Signal</keyword>
<evidence type="ECO:0000259" key="3">
    <source>
        <dbReference type="Pfam" id="PF13354"/>
    </source>
</evidence>
<evidence type="ECO:0000313" key="4">
    <source>
        <dbReference type="EMBL" id="MFD1888741.1"/>
    </source>
</evidence>
<dbReference type="EMBL" id="JBHUFZ010000002">
    <property type="protein sequence ID" value="MFD1888741.1"/>
    <property type="molecule type" value="Genomic_DNA"/>
</dbReference>
<dbReference type="PANTHER" id="PTHR35333:SF3">
    <property type="entry name" value="BETA-LACTAMASE-TYPE TRANSPEPTIDASE FOLD CONTAINING PROTEIN"/>
    <property type="match status" value="1"/>
</dbReference>
<evidence type="ECO:0000313" key="5">
    <source>
        <dbReference type="Proteomes" id="UP001597326"/>
    </source>
</evidence>
<proteinExistence type="predicted"/>
<evidence type="ECO:0000256" key="1">
    <source>
        <dbReference type="ARBA" id="ARBA00022729"/>
    </source>
</evidence>
<gene>
    <name evidence="4" type="ORF">ACFSCS_00875</name>
</gene>
<accession>A0ABW4RR06</accession>
<protein>
    <submittedName>
        <fullName evidence="4">FG-GAP-like repeat-containing protein</fullName>
    </submittedName>
</protein>
<dbReference type="SUPFAM" id="SSF69318">
    <property type="entry name" value="Integrin alpha N-terminal domain"/>
    <property type="match status" value="1"/>
</dbReference>
<keyword evidence="5" id="KW-1185">Reference proteome</keyword>
<dbReference type="InterPro" id="IPR012338">
    <property type="entry name" value="Beta-lactam/transpept-like"/>
</dbReference>
<sequence length="650" mass="67838">MSARLRVAALATTLAATGALTLATPAQAAPEARTATVVCDQLGEVELELRGPLDRPGSVAVAGGGAVRVVGTPQVSLSAVSGGVTTDLPGTGGGVACSAARFEAPAGQLASSQVLAKGRLAAAQQARAEVQVRVDFDEQQVLQQAADELREAGTVRAAAVSSNPAGYGAVEAFPYQSQLAGYAKARSGSVAVAYRAEGSSTIYSYAKGSATNVTASIVKVQVMATVMYQAQQQGRGLTAWEKSKIVPMIRNSDNAATSALWDHVGRGPAVKRVLDRMGLRSTTPGPGGYWGLTVTSAPDNVVLVDHFSRSNPVLNATNRAYGLSEMRKVSSAQDWGVTAGPGDDIAMKNGWLPRTDGWHVNSVGYNHKLPRRYSAAVLTHSTSAGMSTQVATIEGLSRIMWGRQVAARGDWTGDGRADLLGIKGGDLYIFRAASNGRLGAPSRIGNGWGGFTWIGNADVTRDGITDLVARDGAGNLQLYRGNGNGTVSHLRRLGWGWGGFTAMTVGDLDGNRTPDLLARTRSGDLVRYTLPTSGYAQKVGRIGYGWNMMNALMSVQGVNNDPLADVMAIGSNRLLYAYTSTGRGLGMRTQVGNGWNASLVASPGDLTGDTIEDIAYLTPQGLTTYPVRRGGSIATPFVNPGSAAGFRLFA</sequence>
<dbReference type="SUPFAM" id="SSF56601">
    <property type="entry name" value="beta-lactamase/transpeptidase-like"/>
    <property type="match status" value="1"/>
</dbReference>
<dbReference type="InterPro" id="IPR013517">
    <property type="entry name" value="FG-GAP"/>
</dbReference>
<dbReference type="InterPro" id="IPR028994">
    <property type="entry name" value="Integrin_alpha_N"/>
</dbReference>
<organism evidence="4 5">
    <name type="scientific">Luteococcus peritonei</name>
    <dbReference type="NCBI Taxonomy" id="88874"/>
    <lineage>
        <taxon>Bacteria</taxon>
        <taxon>Bacillati</taxon>
        <taxon>Actinomycetota</taxon>
        <taxon>Actinomycetes</taxon>
        <taxon>Propionibacteriales</taxon>
        <taxon>Propionibacteriaceae</taxon>
        <taxon>Luteococcus</taxon>
    </lineage>
</organism>
<feature type="domain" description="Beta-lactamase class A catalytic" evidence="3">
    <location>
        <begin position="248"/>
        <end position="379"/>
    </location>
</feature>
<dbReference type="InterPro" id="IPR000871">
    <property type="entry name" value="Beta-lactam_class-A"/>
</dbReference>
<comment type="caution">
    <text evidence="4">The sequence shown here is derived from an EMBL/GenBank/DDBJ whole genome shotgun (WGS) entry which is preliminary data.</text>
</comment>
<name>A0ABW4RR06_9ACTN</name>
<reference evidence="5" key="1">
    <citation type="journal article" date="2019" name="Int. J. Syst. Evol. Microbiol.">
        <title>The Global Catalogue of Microorganisms (GCM) 10K type strain sequencing project: providing services to taxonomists for standard genome sequencing and annotation.</title>
        <authorList>
            <consortium name="The Broad Institute Genomics Platform"/>
            <consortium name="The Broad Institute Genome Sequencing Center for Infectious Disease"/>
            <person name="Wu L."/>
            <person name="Ma J."/>
        </authorList>
    </citation>
    <scope>NUCLEOTIDE SEQUENCE [LARGE SCALE GENOMIC DNA]</scope>
    <source>
        <strain evidence="5">CAIM 431</strain>
    </source>
</reference>
<dbReference type="Pfam" id="PF13354">
    <property type="entry name" value="Beta-lactamase2"/>
    <property type="match status" value="1"/>
</dbReference>
<dbReference type="RefSeq" id="WP_343871824.1">
    <property type="nucleotide sequence ID" value="NZ_BAAAIX010000002.1"/>
</dbReference>